<comment type="caution">
    <text evidence="4">The sequence shown here is derived from an EMBL/GenBank/DDBJ whole genome shotgun (WGS) entry which is preliminary data.</text>
</comment>
<feature type="non-terminal residue" evidence="4">
    <location>
        <position position="1"/>
    </location>
</feature>
<accession>A0AAW0WLK4</accession>
<dbReference type="Gene3D" id="3.40.50.300">
    <property type="entry name" value="P-loop containing nucleotide triphosphate hydrolases"/>
    <property type="match status" value="1"/>
</dbReference>
<sequence>QLLAALGGEKTRWTDNAHHLAQVYIYLTGDMLLAAGVIAYLGAFTPEYRMEQTTRWLQECRERGVPCSGEFVLASVLGDPLTIRDWTLNGLPTDPFSIDNGVIISNTTRWPLLIDPQGQANKWIRNMEKDNSLQVVKLSDPDFIRTLENCIQFGQPVLLENVGEELDPILEPLLLKQTFKQSGSTCIKLGDA</sequence>
<protein>
    <submittedName>
        <fullName evidence="4">Uncharacterized protein</fullName>
    </submittedName>
</protein>
<evidence type="ECO:0000313" key="5">
    <source>
        <dbReference type="Proteomes" id="UP001445076"/>
    </source>
</evidence>
<dbReference type="Pfam" id="PF12777">
    <property type="entry name" value="MT"/>
    <property type="match status" value="1"/>
</dbReference>
<evidence type="ECO:0000313" key="4">
    <source>
        <dbReference type="EMBL" id="KAK8728583.1"/>
    </source>
</evidence>
<dbReference type="Gene3D" id="1.20.920.20">
    <property type="match status" value="1"/>
</dbReference>
<evidence type="ECO:0000256" key="1">
    <source>
        <dbReference type="SAM" id="Phobius"/>
    </source>
</evidence>
<dbReference type="Proteomes" id="UP001445076">
    <property type="component" value="Unassembled WGS sequence"/>
</dbReference>
<dbReference type="PANTHER" id="PTHR22878:SF70">
    <property type="entry name" value="DYNEIN HEAVY CHAIN 2, AXONEMAL"/>
    <property type="match status" value="1"/>
</dbReference>
<keyword evidence="1" id="KW-0472">Membrane</keyword>
<name>A0AAW0WLK4_CHEQU</name>
<dbReference type="InterPro" id="IPR024743">
    <property type="entry name" value="Dynein_HC_stalk"/>
</dbReference>
<feature type="non-terminal residue" evidence="4">
    <location>
        <position position="192"/>
    </location>
</feature>
<reference evidence="4 5" key="1">
    <citation type="journal article" date="2024" name="BMC Genomics">
        <title>Genome assembly of redclaw crayfish (Cherax quadricarinatus) provides insights into its immune adaptation and hypoxia tolerance.</title>
        <authorList>
            <person name="Liu Z."/>
            <person name="Zheng J."/>
            <person name="Li H."/>
            <person name="Fang K."/>
            <person name="Wang S."/>
            <person name="He J."/>
            <person name="Zhou D."/>
            <person name="Weng S."/>
            <person name="Chi M."/>
            <person name="Gu Z."/>
            <person name="He J."/>
            <person name="Li F."/>
            <person name="Wang M."/>
        </authorList>
    </citation>
    <scope>NUCLEOTIDE SEQUENCE [LARGE SCALE GENOMIC DNA]</scope>
    <source>
        <strain evidence="4">ZL_2023a</strain>
    </source>
</reference>
<dbReference type="Pfam" id="PF12781">
    <property type="entry name" value="AAA_9"/>
    <property type="match status" value="1"/>
</dbReference>
<dbReference type="AlphaFoldDB" id="A0AAW0WLK4"/>
<feature type="transmembrane region" description="Helical" evidence="1">
    <location>
        <begin position="23"/>
        <end position="45"/>
    </location>
</feature>
<dbReference type="EMBL" id="JARKIK010000071">
    <property type="protein sequence ID" value="KAK8728583.1"/>
    <property type="molecule type" value="Genomic_DNA"/>
</dbReference>
<evidence type="ECO:0000259" key="2">
    <source>
        <dbReference type="Pfam" id="PF12777"/>
    </source>
</evidence>
<gene>
    <name evidence="4" type="ORF">OTU49_009028</name>
</gene>
<evidence type="ECO:0000259" key="3">
    <source>
        <dbReference type="Pfam" id="PF12781"/>
    </source>
</evidence>
<dbReference type="PANTHER" id="PTHR22878">
    <property type="entry name" value="DYNEIN HEAVY CHAIN 6, AXONEMAL-LIKE-RELATED"/>
    <property type="match status" value="1"/>
</dbReference>
<keyword evidence="1" id="KW-0812">Transmembrane</keyword>
<dbReference type="GO" id="GO:0045505">
    <property type="term" value="F:dynein intermediate chain binding"/>
    <property type="evidence" value="ECO:0007669"/>
    <property type="project" value="InterPro"/>
</dbReference>
<proteinExistence type="predicted"/>
<dbReference type="GO" id="GO:0007018">
    <property type="term" value="P:microtubule-based movement"/>
    <property type="evidence" value="ECO:0007669"/>
    <property type="project" value="InterPro"/>
</dbReference>
<dbReference type="GO" id="GO:0030286">
    <property type="term" value="C:dynein complex"/>
    <property type="evidence" value="ECO:0007669"/>
    <property type="project" value="InterPro"/>
</dbReference>
<dbReference type="InterPro" id="IPR035706">
    <property type="entry name" value="AAA_9"/>
</dbReference>
<feature type="domain" description="Dynein heavy chain coiled coil stalk" evidence="2">
    <location>
        <begin position="2"/>
        <end position="54"/>
    </location>
</feature>
<organism evidence="4 5">
    <name type="scientific">Cherax quadricarinatus</name>
    <name type="common">Australian red claw crayfish</name>
    <dbReference type="NCBI Taxonomy" id="27406"/>
    <lineage>
        <taxon>Eukaryota</taxon>
        <taxon>Metazoa</taxon>
        <taxon>Ecdysozoa</taxon>
        <taxon>Arthropoda</taxon>
        <taxon>Crustacea</taxon>
        <taxon>Multicrustacea</taxon>
        <taxon>Malacostraca</taxon>
        <taxon>Eumalacostraca</taxon>
        <taxon>Eucarida</taxon>
        <taxon>Decapoda</taxon>
        <taxon>Pleocyemata</taxon>
        <taxon>Astacidea</taxon>
        <taxon>Parastacoidea</taxon>
        <taxon>Parastacidae</taxon>
        <taxon>Cherax</taxon>
    </lineage>
</organism>
<keyword evidence="1" id="KW-1133">Transmembrane helix</keyword>
<keyword evidence="5" id="KW-1185">Reference proteome</keyword>
<dbReference type="InterPro" id="IPR027417">
    <property type="entry name" value="P-loop_NTPase"/>
</dbReference>
<feature type="domain" description="Dynein heavy chain ATP-binding dynein motor region" evidence="3">
    <location>
        <begin position="84"/>
        <end position="191"/>
    </location>
</feature>
<dbReference type="GO" id="GO:0051959">
    <property type="term" value="F:dynein light intermediate chain binding"/>
    <property type="evidence" value="ECO:0007669"/>
    <property type="project" value="InterPro"/>
</dbReference>
<dbReference type="InterPro" id="IPR026983">
    <property type="entry name" value="DHC"/>
</dbReference>